<evidence type="ECO:0000256" key="9">
    <source>
        <dbReference type="ARBA" id="ARBA00023224"/>
    </source>
</evidence>
<dbReference type="PROSITE" id="PS50262">
    <property type="entry name" value="G_PROTEIN_RECEP_F1_2"/>
    <property type="match status" value="1"/>
</dbReference>
<dbReference type="PANTHER" id="PTHR24249">
    <property type="entry name" value="HISTAMINE RECEPTOR-RELATED G-PROTEIN COUPLED RECEPTOR"/>
    <property type="match status" value="1"/>
</dbReference>
<dbReference type="PRINTS" id="PR00237">
    <property type="entry name" value="GPCRRHODOPSN"/>
</dbReference>
<feature type="region of interest" description="Disordered" evidence="10">
    <location>
        <begin position="789"/>
        <end position="823"/>
    </location>
</feature>
<evidence type="ECO:0000256" key="4">
    <source>
        <dbReference type="ARBA" id="ARBA00022692"/>
    </source>
</evidence>
<sequence>MSAIATESLASTVADESTTALVPTVTRIDTRLDVSPISVVLAVSIVCILSPITVTGNSIILAAFYRYKRLRTASNYLLVSLAVSDFGVLRDKPFLKLSIHWPIHRRRAMTSTSESYGARIETISLTLGGVTIDEFEYRSVEPPRVSGYAGILGIVRAFHESKFDQTLSRLFDPQASDLTRFRENMASVGVFMPFGMQLELSGLPENGTSTLCILPYCIVIALCSVSVLVTVAIAVDRLTSLAQPLRYKNIITHSSIEKYIAVFWIYAICVGLSPLIYARITGLAETHSGGCRFGAAVLPPVRVFLVVAVWAPSALVLLGCYVYVYLVARAHARAIYTVELSFRHQTQTMALPRYGQTLAVTVGAFFILWLPFQTCMLLDIFYDTNFLSEWAVVWLGLPILSHSGANPWIYAFHHGEMRIAAGKIAEDLVALFGVTPSRYGGCSPARRVSNTNLELAEVNNGNDVRRQRVENCFAAKRRSSNTLCSSKRCLDASGRQADISPERNEADRSSSSKYYPNEIVGEDIEDLRKMLDPKYIIDRNHVIDSNHNIDKIKNLKYLLDPTFGKIRHLRRLNRKRLLSKNFSKKWSEPKFISYQNLNSDCGSNRKFLRFNAMSDSALNANSPVVECRSKDVDGALDVDATAKEANTDERGNSNLSSMSYPNIRTASGNASDVNSRVFAANENDGSKLVHRYSVQNLSDDGFDVRPSTVPQFSDRRRTEDRTTRNVYSRARARARFDLASNTDVRIHSYSSLSMAENSAKRGLLDNPKRRLSTKSINLVGKKLPSLACFGPKQGRAAPENLSKKNRLETDPSSRRSSQARGITIQRMIHSESVSRIEPSRTFFRSSKLAEGLTIPIIHSEPPSPLEPAPLSTSREEHLEGFNVGLTTWNNGELESSRNRKSPVRHSDPTLPSVSFHVEDFSEPLEPTDLSGKEAPPDANEIRPETTTREPKRSLEAILGKCLGRSRDDKLAEPIFGEHDSTRFDSRRPSDSKWSESSKSQEILSRVNERQAVPSSSYSVNDFQTCNSGSDLNDPTSLDPFMCPEPLTSSLRESFFDAPSAPDSDVFTSFEENDTADFSSGTDPIRNDSSPVYNSVSAIDLKSLSIACEQSKSTESVFRGKRTEDGSCAILRLESSPSVHRAKIRTRSYKEAKKTIRLAPLAVPTPTDLSTPTFELVSETKTDEAVLV</sequence>
<comment type="caution">
    <text evidence="13">The sequence shown here is derived from an EMBL/GenBank/DDBJ whole genome shotgun (WGS) entry which is preliminary data.</text>
</comment>
<organism evidence="13 14">
    <name type="scientific">Vespula pensylvanica</name>
    <name type="common">Western yellow jacket</name>
    <name type="synonym">Wasp</name>
    <dbReference type="NCBI Taxonomy" id="30213"/>
    <lineage>
        <taxon>Eukaryota</taxon>
        <taxon>Metazoa</taxon>
        <taxon>Ecdysozoa</taxon>
        <taxon>Arthropoda</taxon>
        <taxon>Hexapoda</taxon>
        <taxon>Insecta</taxon>
        <taxon>Pterygota</taxon>
        <taxon>Neoptera</taxon>
        <taxon>Endopterygota</taxon>
        <taxon>Hymenoptera</taxon>
        <taxon>Apocrita</taxon>
        <taxon>Aculeata</taxon>
        <taxon>Vespoidea</taxon>
        <taxon>Vespidae</taxon>
        <taxon>Vespinae</taxon>
        <taxon>Vespula</taxon>
    </lineage>
</organism>
<protein>
    <recommendedName>
        <fullName evidence="12">G-protein coupled receptors family 1 profile domain-containing protein</fullName>
    </recommendedName>
</protein>
<evidence type="ECO:0000313" key="13">
    <source>
        <dbReference type="EMBL" id="KAF7407071.1"/>
    </source>
</evidence>
<feature type="transmembrane region" description="Helical" evidence="11">
    <location>
        <begin position="256"/>
        <end position="277"/>
    </location>
</feature>
<evidence type="ECO:0000256" key="6">
    <source>
        <dbReference type="ARBA" id="ARBA00023040"/>
    </source>
</evidence>
<dbReference type="EMBL" id="JACSDY010000015">
    <property type="protein sequence ID" value="KAF7407071.1"/>
    <property type="molecule type" value="Genomic_DNA"/>
</dbReference>
<keyword evidence="5 11" id="KW-1133">Transmembrane helix</keyword>
<dbReference type="GO" id="GO:0005886">
    <property type="term" value="C:plasma membrane"/>
    <property type="evidence" value="ECO:0007669"/>
    <property type="project" value="UniProtKB-SubCell"/>
</dbReference>
<keyword evidence="3" id="KW-1003">Cell membrane</keyword>
<evidence type="ECO:0000256" key="2">
    <source>
        <dbReference type="ARBA" id="ARBA00010663"/>
    </source>
</evidence>
<name>A0A834KN61_VESPE</name>
<dbReference type="GO" id="GO:0007189">
    <property type="term" value="P:adenylate cyclase-activating G protein-coupled receptor signaling pathway"/>
    <property type="evidence" value="ECO:0007669"/>
    <property type="project" value="InterPro"/>
</dbReference>
<dbReference type="PANTHER" id="PTHR24249:SF372">
    <property type="entry name" value="G-PROTEIN COUPLED RECEPTORS FAMILY 1 PROFILE DOMAIN-CONTAINING PROTEIN"/>
    <property type="match status" value="1"/>
</dbReference>
<dbReference type="AlphaFoldDB" id="A0A834KN61"/>
<feature type="compositionally biased region" description="Basic and acidic residues" evidence="10">
    <location>
        <begin position="801"/>
        <end position="813"/>
    </location>
</feature>
<evidence type="ECO:0000256" key="3">
    <source>
        <dbReference type="ARBA" id="ARBA00022475"/>
    </source>
</evidence>
<reference evidence="13" key="1">
    <citation type="journal article" date="2020" name="G3 (Bethesda)">
        <title>High-Quality Assemblies for Three Invasive Social Wasps from the &lt;i&gt;Vespula&lt;/i&gt; Genus.</title>
        <authorList>
            <person name="Harrop T.W.R."/>
            <person name="Guhlin J."/>
            <person name="McLaughlin G.M."/>
            <person name="Permina E."/>
            <person name="Stockwell P."/>
            <person name="Gilligan J."/>
            <person name="Le Lec M.F."/>
            <person name="Gruber M.A.M."/>
            <person name="Quinn O."/>
            <person name="Lovegrove M."/>
            <person name="Duncan E.J."/>
            <person name="Remnant E.J."/>
            <person name="Van Eeckhoven J."/>
            <person name="Graham B."/>
            <person name="Knapp R.A."/>
            <person name="Langford K.W."/>
            <person name="Kronenberg Z."/>
            <person name="Press M.O."/>
            <person name="Eacker S.M."/>
            <person name="Wilson-Rankin E.E."/>
            <person name="Purcell J."/>
            <person name="Lester P.J."/>
            <person name="Dearden P.K."/>
        </authorList>
    </citation>
    <scope>NUCLEOTIDE SEQUENCE</scope>
    <source>
        <strain evidence="13">Volc-1</strain>
    </source>
</reference>
<dbReference type="Pfam" id="PF00001">
    <property type="entry name" value="7tm_1"/>
    <property type="match status" value="1"/>
</dbReference>
<evidence type="ECO:0000256" key="7">
    <source>
        <dbReference type="ARBA" id="ARBA00023136"/>
    </source>
</evidence>
<dbReference type="GO" id="GO:0031210">
    <property type="term" value="F:phosphatidylcholine binding"/>
    <property type="evidence" value="ECO:0007669"/>
    <property type="project" value="InterPro"/>
</dbReference>
<comment type="similarity">
    <text evidence="2">Belongs to the G-protein coupled receptor 1 family.</text>
</comment>
<keyword evidence="8" id="KW-0675">Receptor</keyword>
<feature type="transmembrane region" description="Helical" evidence="11">
    <location>
        <begin position="39"/>
        <end position="65"/>
    </location>
</feature>
<evidence type="ECO:0000313" key="14">
    <source>
        <dbReference type="Proteomes" id="UP000600918"/>
    </source>
</evidence>
<feature type="compositionally biased region" description="Basic and acidic residues" evidence="10">
    <location>
        <begin position="972"/>
        <end position="995"/>
    </location>
</feature>
<keyword evidence="14" id="KW-1185">Reference proteome</keyword>
<dbReference type="InterPro" id="IPR050569">
    <property type="entry name" value="TAAR"/>
</dbReference>
<dbReference type="Proteomes" id="UP000600918">
    <property type="component" value="Unassembled WGS sequence"/>
</dbReference>
<keyword evidence="4 11" id="KW-0812">Transmembrane</keyword>
<feature type="domain" description="G-protein coupled receptors family 1 profile" evidence="12">
    <location>
        <begin position="56"/>
        <end position="410"/>
    </location>
</feature>
<feature type="region of interest" description="Disordered" evidence="10">
    <location>
        <begin position="887"/>
        <end position="954"/>
    </location>
</feature>
<gene>
    <name evidence="13" type="ORF">H0235_014727</name>
</gene>
<feature type="transmembrane region" description="Helical" evidence="11">
    <location>
        <begin position="184"/>
        <end position="201"/>
    </location>
</feature>
<dbReference type="GO" id="GO:0004930">
    <property type="term" value="F:G protein-coupled receptor activity"/>
    <property type="evidence" value="ECO:0007669"/>
    <property type="project" value="UniProtKB-KW"/>
</dbReference>
<comment type="subcellular location">
    <subcellularLocation>
        <location evidence="1">Cell membrane</location>
        <topology evidence="1">Multi-pass membrane protein</topology>
    </subcellularLocation>
</comment>
<evidence type="ECO:0000256" key="5">
    <source>
        <dbReference type="ARBA" id="ARBA00022989"/>
    </source>
</evidence>
<evidence type="ECO:0000256" key="10">
    <source>
        <dbReference type="SAM" id="MobiDB-lite"/>
    </source>
</evidence>
<keyword evidence="7 11" id="KW-0472">Membrane</keyword>
<feature type="region of interest" description="Disordered" evidence="10">
    <location>
        <begin position="972"/>
        <end position="1020"/>
    </location>
</feature>
<dbReference type="InterPro" id="IPR028336">
    <property type="entry name" value="GPR119"/>
</dbReference>
<dbReference type="CDD" id="cd15104">
    <property type="entry name" value="7tmA_GPR119_R_insulinotropic_receptor"/>
    <property type="match status" value="1"/>
</dbReference>
<feature type="compositionally biased region" description="Basic and acidic residues" evidence="10">
    <location>
        <begin position="930"/>
        <end position="954"/>
    </location>
</feature>
<dbReference type="InterPro" id="IPR017452">
    <property type="entry name" value="GPCR_Rhodpsn_7TM"/>
</dbReference>
<dbReference type="InterPro" id="IPR000276">
    <property type="entry name" value="GPCR_Rhodpsn"/>
</dbReference>
<feature type="transmembrane region" description="Helical" evidence="11">
    <location>
        <begin position="213"/>
        <end position="235"/>
    </location>
</feature>
<proteinExistence type="inferred from homology"/>
<feature type="transmembrane region" description="Helical" evidence="11">
    <location>
        <begin position="303"/>
        <end position="326"/>
    </location>
</feature>
<dbReference type="Gene3D" id="1.20.1070.10">
    <property type="entry name" value="Rhodopsin 7-helix transmembrane proteins"/>
    <property type="match status" value="2"/>
</dbReference>
<evidence type="ECO:0000259" key="12">
    <source>
        <dbReference type="PROSITE" id="PS50262"/>
    </source>
</evidence>
<evidence type="ECO:0000256" key="8">
    <source>
        <dbReference type="ARBA" id="ARBA00023170"/>
    </source>
</evidence>
<evidence type="ECO:0000256" key="11">
    <source>
        <dbReference type="SAM" id="Phobius"/>
    </source>
</evidence>
<accession>A0A834KN61</accession>
<keyword evidence="6" id="KW-0297">G-protein coupled receptor</keyword>
<dbReference type="SUPFAM" id="SSF81321">
    <property type="entry name" value="Family A G protein-coupled receptor-like"/>
    <property type="match status" value="2"/>
</dbReference>
<evidence type="ECO:0000256" key="1">
    <source>
        <dbReference type="ARBA" id="ARBA00004651"/>
    </source>
</evidence>
<keyword evidence="9" id="KW-0807">Transducer</keyword>
<feature type="transmembrane region" description="Helical" evidence="11">
    <location>
        <begin position="354"/>
        <end position="372"/>
    </location>
</feature>